<sequence>MTDSNDSPKLPARVGKSAGTGKKSKALDRIRAATPARPLADGLRRADLLTAAIAPQQRPRLVFAFDATASREPAWDTAREVTDALFTALPGQLDVALAVHGGGRVHTFTGFSSDARLFRDQAAAVQCQAGGTALVNLMEQVRTHAGIKVMLYIGDCFEETPAAAFEQADALRLRGVRAILFHDASTGDHKARAVFEEIARRTGGACLDFYGARPSDLRDILEAVAVLAYGGVKLLEAKKGQLPGARRLLPFVA</sequence>
<dbReference type="SUPFAM" id="SSF53300">
    <property type="entry name" value="vWA-like"/>
    <property type="match status" value="1"/>
</dbReference>
<organism evidence="2 3">
    <name type="scientific">Noviherbaspirillum suwonense</name>
    <dbReference type="NCBI Taxonomy" id="1224511"/>
    <lineage>
        <taxon>Bacteria</taxon>
        <taxon>Pseudomonadati</taxon>
        <taxon>Pseudomonadota</taxon>
        <taxon>Betaproteobacteria</taxon>
        <taxon>Burkholderiales</taxon>
        <taxon>Oxalobacteraceae</taxon>
        <taxon>Noviherbaspirillum</taxon>
    </lineage>
</organism>
<evidence type="ECO:0000313" key="3">
    <source>
        <dbReference type="Proteomes" id="UP001158049"/>
    </source>
</evidence>
<accession>A0ABY1QW03</accession>
<comment type="caution">
    <text evidence="2">The sequence shown here is derived from an EMBL/GenBank/DDBJ whole genome shotgun (WGS) entry which is preliminary data.</text>
</comment>
<evidence type="ECO:0000313" key="2">
    <source>
        <dbReference type="EMBL" id="SMP80745.1"/>
    </source>
</evidence>
<reference evidence="2 3" key="1">
    <citation type="submission" date="2017-05" db="EMBL/GenBank/DDBJ databases">
        <authorList>
            <person name="Varghese N."/>
            <person name="Submissions S."/>
        </authorList>
    </citation>
    <scope>NUCLEOTIDE SEQUENCE [LARGE SCALE GENOMIC DNA]</scope>
    <source>
        <strain evidence="2 3">DSM 26001</strain>
    </source>
</reference>
<evidence type="ECO:0008006" key="4">
    <source>
        <dbReference type="Google" id="ProtNLM"/>
    </source>
</evidence>
<proteinExistence type="predicted"/>
<evidence type="ECO:0000256" key="1">
    <source>
        <dbReference type="SAM" id="MobiDB-lite"/>
    </source>
</evidence>
<feature type="region of interest" description="Disordered" evidence="1">
    <location>
        <begin position="1"/>
        <end position="31"/>
    </location>
</feature>
<protein>
    <recommendedName>
        <fullName evidence="4">VWA domain-containing protein</fullName>
    </recommendedName>
</protein>
<dbReference type="Proteomes" id="UP001158049">
    <property type="component" value="Unassembled WGS sequence"/>
</dbReference>
<keyword evidence="3" id="KW-1185">Reference proteome</keyword>
<dbReference type="InterPro" id="IPR036465">
    <property type="entry name" value="vWFA_dom_sf"/>
</dbReference>
<gene>
    <name evidence="2" type="ORF">SAMN06295970_13816</name>
</gene>
<dbReference type="RefSeq" id="WP_283445531.1">
    <property type="nucleotide sequence ID" value="NZ_FXUL01000038.1"/>
</dbReference>
<dbReference type="EMBL" id="FXUL01000038">
    <property type="protein sequence ID" value="SMP80745.1"/>
    <property type="molecule type" value="Genomic_DNA"/>
</dbReference>
<name>A0ABY1QW03_9BURK</name>